<gene>
    <name evidence="1" type="ORF">CJF59_00820</name>
</gene>
<evidence type="ECO:0000313" key="1">
    <source>
        <dbReference type="EMBL" id="AXM99274.1"/>
    </source>
</evidence>
<dbReference type="InterPro" id="IPR007948">
    <property type="entry name" value="DUF736"/>
</dbReference>
<sequence length="140" mass="16380">MTKDRIRFSKRKWPPSFQFFVLRSADQERRIMIRLGTFTRTTSGFFGQITTFLMEDDLSILPVEDPATENTPDYRVLRGLENDAAQVGCAWARQGERIGLWLAVMIDDPLFARPLRARLLPDRDEHDTFHLVWNRPRTPS</sequence>
<proteinExistence type="predicted"/>
<dbReference type="Pfam" id="PF05284">
    <property type="entry name" value="DUF736"/>
    <property type="match status" value="1"/>
</dbReference>
<dbReference type="AlphaFoldDB" id="A0AAN1U7Z8"/>
<dbReference type="EMBL" id="CP023189">
    <property type="protein sequence ID" value="AXM99274.1"/>
    <property type="molecule type" value="Genomic_DNA"/>
</dbReference>
<reference evidence="1 2" key="1">
    <citation type="submission" date="2017-09" db="EMBL/GenBank/DDBJ databases">
        <authorList>
            <person name="Kim K.H."/>
            <person name="Chun B.H."/>
            <person name="Han G.S."/>
            <person name="Hyun S.G."/>
            <person name="Jeon C.O."/>
        </authorList>
    </citation>
    <scope>NUCLEOTIDE SEQUENCE [LARGE SCALE GENOMIC DNA]</scope>
    <source>
        <strain evidence="1 2">SH</strain>
    </source>
</reference>
<protein>
    <submittedName>
        <fullName evidence="1">DUF736 domain-containing protein</fullName>
    </submittedName>
</protein>
<evidence type="ECO:0000313" key="2">
    <source>
        <dbReference type="Proteomes" id="UP000256572"/>
    </source>
</evidence>
<name>A0AAN1U7Z8_9PROT</name>
<accession>A0AAN1U7Z8</accession>
<organism evidence="1 2">
    <name type="scientific">Acetobacter pomorum</name>
    <dbReference type="NCBI Taxonomy" id="65959"/>
    <lineage>
        <taxon>Bacteria</taxon>
        <taxon>Pseudomonadati</taxon>
        <taxon>Pseudomonadota</taxon>
        <taxon>Alphaproteobacteria</taxon>
        <taxon>Acetobacterales</taxon>
        <taxon>Acetobacteraceae</taxon>
        <taxon>Acetobacter</taxon>
    </lineage>
</organism>
<dbReference type="Proteomes" id="UP000256572">
    <property type="component" value="Chromosome"/>
</dbReference>
<reference evidence="1 2" key="2">
    <citation type="submission" date="2018-08" db="EMBL/GenBank/DDBJ databases">
        <title>Acetobacter oryzifermentans sp. nov., isolated from Korea traditional vinegar and reclassification of Acetobacter pasteurianus subsp. ascendens (Henneberg 1898) as Acetobacter ascendens comb. nov.</title>
        <authorList>
            <person name="Cho G.Y."/>
            <person name="Lee S.H."/>
        </authorList>
    </citation>
    <scope>NUCLEOTIDE SEQUENCE [LARGE SCALE GENOMIC DNA]</scope>
    <source>
        <strain evidence="1 2">SH</strain>
    </source>
</reference>